<keyword evidence="4 6" id="KW-1133">Transmembrane helix</keyword>
<dbReference type="EMBL" id="BDQK01000001">
    <property type="protein sequence ID" value="GBF79041.1"/>
    <property type="molecule type" value="Genomic_DNA"/>
</dbReference>
<dbReference type="InterPro" id="IPR002781">
    <property type="entry name" value="TM_pro_TauE-like"/>
</dbReference>
<evidence type="ECO:0000313" key="8">
    <source>
        <dbReference type="Proteomes" id="UP000287247"/>
    </source>
</evidence>
<dbReference type="PANTHER" id="PTHR43701:SF5">
    <property type="entry name" value="MEMBRANE TRANSPORTER PROTEIN-RELATED"/>
    <property type="match status" value="1"/>
</dbReference>
<evidence type="ECO:0000256" key="6">
    <source>
        <dbReference type="RuleBase" id="RU363041"/>
    </source>
</evidence>
<gene>
    <name evidence="7" type="ORF">AsFPU1_0433</name>
</gene>
<feature type="transmembrane region" description="Helical" evidence="6">
    <location>
        <begin position="251"/>
        <end position="268"/>
    </location>
</feature>
<evidence type="ECO:0000256" key="2">
    <source>
        <dbReference type="ARBA" id="ARBA00009142"/>
    </source>
</evidence>
<feature type="transmembrane region" description="Helical" evidence="6">
    <location>
        <begin position="114"/>
        <end position="132"/>
    </location>
</feature>
<protein>
    <recommendedName>
        <fullName evidence="6">Probable membrane transporter protein</fullName>
    </recommendedName>
</protein>
<evidence type="ECO:0000256" key="4">
    <source>
        <dbReference type="ARBA" id="ARBA00022989"/>
    </source>
</evidence>
<feature type="transmembrane region" description="Helical" evidence="6">
    <location>
        <begin position="226"/>
        <end position="245"/>
    </location>
</feature>
<dbReference type="AlphaFoldDB" id="A0A401ICS8"/>
<keyword evidence="6" id="KW-1003">Cell membrane</keyword>
<organism evidence="7 8">
    <name type="scientific">Aphanothece sacrum FPU1</name>
    <dbReference type="NCBI Taxonomy" id="1920663"/>
    <lineage>
        <taxon>Bacteria</taxon>
        <taxon>Bacillati</taxon>
        <taxon>Cyanobacteriota</taxon>
        <taxon>Cyanophyceae</taxon>
        <taxon>Oscillatoriophycideae</taxon>
        <taxon>Chroococcales</taxon>
        <taxon>Aphanothecaceae</taxon>
        <taxon>Aphanothece</taxon>
    </lineage>
</organism>
<evidence type="ECO:0000256" key="1">
    <source>
        <dbReference type="ARBA" id="ARBA00004141"/>
    </source>
</evidence>
<sequence length="271" mass="28054">MILNWQKDHSFLAFCFAVPIALLGGLMGLGGAEFRLPVLAGPLGYSARQSVPLNLAVSLVTIIISLLIRGKILSLAVVIPYSPILIFLIIGAVIMAFFGASWSKKISNESLEKVILVLLIMIGCALIIEGFLPESLAALVPGVPGVQVAVALICGLGIGLVSSLLGVAGGELIIPTLIFGFGLDIKIAGTGSLLVSLPTVIVGLLRYNSQGAFADTLPLKQTVLPMSFGSFIGAILGGLLVGIISASALKIILGVILNLAALKVFLHIKPK</sequence>
<dbReference type="RefSeq" id="WP_124976452.1">
    <property type="nucleotide sequence ID" value="NZ_BDQK01000001.1"/>
</dbReference>
<evidence type="ECO:0000256" key="5">
    <source>
        <dbReference type="ARBA" id="ARBA00023136"/>
    </source>
</evidence>
<feature type="transmembrane region" description="Helical" evidence="6">
    <location>
        <begin position="75"/>
        <end position="102"/>
    </location>
</feature>
<keyword evidence="5 6" id="KW-0472">Membrane</keyword>
<evidence type="ECO:0000313" key="7">
    <source>
        <dbReference type="EMBL" id="GBF79041.1"/>
    </source>
</evidence>
<name>A0A401ICS8_APHSA</name>
<keyword evidence="3 6" id="KW-0812">Transmembrane</keyword>
<evidence type="ECO:0000256" key="3">
    <source>
        <dbReference type="ARBA" id="ARBA00022692"/>
    </source>
</evidence>
<accession>A0A401ICS8</accession>
<comment type="caution">
    <text evidence="7">The sequence shown here is derived from an EMBL/GenBank/DDBJ whole genome shotgun (WGS) entry which is preliminary data.</text>
</comment>
<comment type="similarity">
    <text evidence="2 6">Belongs to the 4-toluene sulfonate uptake permease (TSUP) (TC 2.A.102) family.</text>
</comment>
<dbReference type="Pfam" id="PF01925">
    <property type="entry name" value="TauE"/>
    <property type="match status" value="2"/>
</dbReference>
<feature type="transmembrane region" description="Helical" evidence="6">
    <location>
        <begin position="51"/>
        <end position="68"/>
    </location>
</feature>
<dbReference type="GO" id="GO:0005886">
    <property type="term" value="C:plasma membrane"/>
    <property type="evidence" value="ECO:0007669"/>
    <property type="project" value="UniProtKB-SubCell"/>
</dbReference>
<keyword evidence="8" id="KW-1185">Reference proteome</keyword>
<feature type="transmembrane region" description="Helical" evidence="6">
    <location>
        <begin position="144"/>
        <end position="165"/>
    </location>
</feature>
<feature type="transmembrane region" description="Helical" evidence="6">
    <location>
        <begin position="185"/>
        <end position="205"/>
    </location>
</feature>
<dbReference type="PANTHER" id="PTHR43701">
    <property type="entry name" value="MEMBRANE TRANSPORTER PROTEIN MJ0441-RELATED"/>
    <property type="match status" value="1"/>
</dbReference>
<dbReference type="InterPro" id="IPR051598">
    <property type="entry name" value="TSUP/Inactive_protease-like"/>
</dbReference>
<comment type="subcellular location">
    <subcellularLocation>
        <location evidence="6">Cell membrane</location>
        <topology evidence="6">Multi-pass membrane protein</topology>
    </subcellularLocation>
    <subcellularLocation>
        <location evidence="1">Membrane</location>
        <topology evidence="1">Multi-pass membrane protein</topology>
    </subcellularLocation>
</comment>
<proteinExistence type="inferred from homology"/>
<dbReference type="Proteomes" id="UP000287247">
    <property type="component" value="Unassembled WGS sequence"/>
</dbReference>
<reference evidence="8" key="1">
    <citation type="submission" date="2017-05" db="EMBL/GenBank/DDBJ databases">
        <title>Physiological properties and genetic analysis related to exopolysaccharide production of fresh-water unicellular cyanobacterium Aphanothece sacrum, Suizenji Nori, that has been cultured as a food source in Japan.</title>
        <authorList>
            <person name="Kanesaki Y."/>
            <person name="Yoshikawa S."/>
            <person name="Ohki K."/>
        </authorList>
    </citation>
    <scope>NUCLEOTIDE SEQUENCE [LARGE SCALE GENOMIC DNA]</scope>
    <source>
        <strain evidence="8">FPU1</strain>
    </source>
</reference>
<dbReference type="OrthoDB" id="5366030at2"/>
<feature type="transmembrane region" description="Helical" evidence="6">
    <location>
        <begin position="12"/>
        <end position="31"/>
    </location>
</feature>